<dbReference type="PANTHER" id="PTHR46017">
    <property type="entry name" value="ALPHA-MANNOSIDASE 2C1"/>
    <property type="match status" value="1"/>
</dbReference>
<dbReference type="InterPro" id="IPR011330">
    <property type="entry name" value="Glyco_hydro/deAcase_b/a-brl"/>
</dbReference>
<dbReference type="InterPro" id="IPR037094">
    <property type="entry name" value="Glyco_hydro_38_cen_sf"/>
</dbReference>
<gene>
    <name evidence="6" type="ORF">SD70_12815</name>
</gene>
<dbReference type="SMART" id="SM00872">
    <property type="entry name" value="Alpha-mann_mid"/>
    <property type="match status" value="1"/>
</dbReference>
<keyword evidence="3" id="KW-0378">Hydrolase</keyword>
<dbReference type="Gene3D" id="2.60.40.1180">
    <property type="entry name" value="Golgi alpha-mannosidase II"/>
    <property type="match status" value="1"/>
</dbReference>
<dbReference type="Pfam" id="PF09261">
    <property type="entry name" value="Alpha-mann_mid"/>
    <property type="match status" value="1"/>
</dbReference>
<dbReference type="CDD" id="cd10789">
    <property type="entry name" value="GH38N_AMII_ER_cytosolic"/>
    <property type="match status" value="1"/>
</dbReference>
<dbReference type="EMBL" id="JXAK01000019">
    <property type="protein sequence ID" value="KIL40610.1"/>
    <property type="molecule type" value="Genomic_DNA"/>
</dbReference>
<proteinExistence type="inferred from homology"/>
<evidence type="ECO:0000256" key="3">
    <source>
        <dbReference type="ARBA" id="ARBA00022801"/>
    </source>
</evidence>
<dbReference type="InterPro" id="IPR028995">
    <property type="entry name" value="Glyco_hydro_57/38_cen_sf"/>
</dbReference>
<dbReference type="InterPro" id="IPR027291">
    <property type="entry name" value="Glyco_hydro_38_N_sf"/>
</dbReference>
<keyword evidence="4" id="KW-0326">Glycosidase</keyword>
<protein>
    <recommendedName>
        <fullName evidence="5">Glycoside hydrolase family 38 central domain-containing protein</fullName>
    </recommendedName>
</protein>
<dbReference type="InterPro" id="IPR041147">
    <property type="entry name" value="GH38_C"/>
</dbReference>
<dbReference type="SUPFAM" id="SSF88713">
    <property type="entry name" value="Glycoside hydrolase/deacetylase"/>
    <property type="match status" value="1"/>
</dbReference>
<name>A0ABR5AI42_9BACL</name>
<organism evidence="6 7">
    <name type="scientific">Gordoniibacillus kamchatkensis</name>
    <dbReference type="NCBI Taxonomy" id="1590651"/>
    <lineage>
        <taxon>Bacteria</taxon>
        <taxon>Bacillati</taxon>
        <taxon>Bacillota</taxon>
        <taxon>Bacilli</taxon>
        <taxon>Bacillales</taxon>
        <taxon>Paenibacillaceae</taxon>
        <taxon>Gordoniibacillus</taxon>
    </lineage>
</organism>
<evidence type="ECO:0000256" key="1">
    <source>
        <dbReference type="ARBA" id="ARBA00009792"/>
    </source>
</evidence>
<dbReference type="InterPro" id="IPR013780">
    <property type="entry name" value="Glyco_hydro_b"/>
</dbReference>
<evidence type="ECO:0000256" key="4">
    <source>
        <dbReference type="ARBA" id="ARBA00023295"/>
    </source>
</evidence>
<dbReference type="Pfam" id="PF01074">
    <property type="entry name" value="Glyco_hydro_38N"/>
    <property type="match status" value="1"/>
</dbReference>
<dbReference type="Gene3D" id="3.20.110.10">
    <property type="entry name" value="Glycoside hydrolase 38, N terminal domain"/>
    <property type="match status" value="1"/>
</dbReference>
<evidence type="ECO:0000256" key="2">
    <source>
        <dbReference type="ARBA" id="ARBA00022723"/>
    </source>
</evidence>
<dbReference type="Proteomes" id="UP000031967">
    <property type="component" value="Unassembled WGS sequence"/>
</dbReference>
<accession>A0ABR5AI42</accession>
<sequence length="836" mass="96185">MILLANAKKLHMIGNAHLDPVWLWQWQEGYAEIKATFRSALDRMNEFPDFVFTCAGAAYYKWIEENAPEMFEEIRARVREGRWVIVGGWWIQPDCNIPSGESFARHSLYSQRYFHEKFSVMAKVGYNVDSFGHHGMLPQILKKSGMDYYVFMRPDAREKQLESNLFWWESADGSRVLTFRIPFSYNNWYRHTADNPTKDKAKAVMALEEKHGHGYMNFYGVGNHGGGPTIANLKSIQELQREFGDGRVVMSSPNAYFEEVEKSSSGLPVLREDLQHHASGCYSAHSETKALNRRAENRLLTAEKFSALAYRLLGLEYPHRQIRRGWENVMFNHFHDIMGGCSIKEAYQDARESYGESLNLAAVSLNAALQKISWSIDTMKEGVEGLSKDKHWALWEQQDFGSPVVVFNPVSREVNAPIQINKLVKGVTDEQGNPLAFQQVRGSRTNGRNDKYDTLFMANVPALGYRVYWIYIEKEFAAAQSERSLSADAFSLENDWYRLEIEPHTGYIAKLIDKANDVEVFRGKAAVPIVIDEYHCDTWAHHVFEFRNEIAKFSDAEVRVMENGPLRAKLRVTSRYNRSILRQDIILYRDQPDIEIKVKLDWREEHKMLKLSFPVNVQNPKATYEIPYGFIERPANGEEEPGQTWLDVSGTLPGRGDQMYGLALLNDSKYSFDFLDNDLRMTVARGAIFADHYGMRDEWCEFMDQGIQEFGYGLVPHYGHLRDSGVCHKAQQFNVPPIHIVETYHRGTLPQTLTGIRISAENVTVTVFKKAEEGSDYILRCYEAAGMECEAMLELPLLNRKWTARFGRSEIKTFRIPEDTEQDIAEVNLLEMPEDV</sequence>
<feature type="domain" description="Glycoside hydrolase family 38 central" evidence="5">
    <location>
        <begin position="276"/>
        <end position="354"/>
    </location>
</feature>
<dbReference type="Gene3D" id="2.70.98.30">
    <property type="entry name" value="Golgi alpha-mannosidase II, domain 4"/>
    <property type="match status" value="1"/>
</dbReference>
<comment type="caution">
    <text evidence="6">The sequence shown here is derived from an EMBL/GenBank/DDBJ whole genome shotgun (WGS) entry which is preliminary data.</text>
</comment>
<reference evidence="6 7" key="1">
    <citation type="submission" date="2014-12" db="EMBL/GenBank/DDBJ databases">
        <title>Draft genome sequence of Paenibacillus kamchatkensis strain B-2647.</title>
        <authorList>
            <person name="Karlyshev A.V."/>
            <person name="Kudryashova E.B."/>
        </authorList>
    </citation>
    <scope>NUCLEOTIDE SEQUENCE [LARGE SCALE GENOMIC DNA]</scope>
    <source>
        <strain evidence="6 7">VKM B-2647</strain>
    </source>
</reference>
<dbReference type="InterPro" id="IPR011682">
    <property type="entry name" value="Glyco_hydro_38_C"/>
</dbReference>
<keyword evidence="7" id="KW-1185">Reference proteome</keyword>
<dbReference type="PANTHER" id="PTHR46017:SF1">
    <property type="entry name" value="ALPHA-MANNOSIDASE 2C1"/>
    <property type="match status" value="1"/>
</dbReference>
<evidence type="ECO:0000313" key="6">
    <source>
        <dbReference type="EMBL" id="KIL40610.1"/>
    </source>
</evidence>
<dbReference type="InterPro" id="IPR011013">
    <property type="entry name" value="Gal_mutarotase_sf_dom"/>
</dbReference>
<evidence type="ECO:0000259" key="5">
    <source>
        <dbReference type="SMART" id="SM00872"/>
    </source>
</evidence>
<dbReference type="SUPFAM" id="SSF88688">
    <property type="entry name" value="Families 57/38 glycoside transferase middle domain"/>
    <property type="match status" value="1"/>
</dbReference>
<evidence type="ECO:0000313" key="7">
    <source>
        <dbReference type="Proteomes" id="UP000031967"/>
    </source>
</evidence>
<dbReference type="SUPFAM" id="SSF74650">
    <property type="entry name" value="Galactose mutarotase-like"/>
    <property type="match status" value="1"/>
</dbReference>
<dbReference type="Gene3D" id="1.20.1270.50">
    <property type="entry name" value="Glycoside hydrolase family 38, central domain"/>
    <property type="match status" value="1"/>
</dbReference>
<comment type="similarity">
    <text evidence="1">Belongs to the glycosyl hydrolase 38 family.</text>
</comment>
<dbReference type="Pfam" id="PF07748">
    <property type="entry name" value="Glyco_hydro_38C"/>
    <property type="match status" value="1"/>
</dbReference>
<dbReference type="InterPro" id="IPR015341">
    <property type="entry name" value="Glyco_hydro_38_cen"/>
</dbReference>
<keyword evidence="2" id="KW-0479">Metal-binding</keyword>
<dbReference type="InterPro" id="IPR000602">
    <property type="entry name" value="Glyco_hydro_38_N"/>
</dbReference>
<dbReference type="Pfam" id="PF17677">
    <property type="entry name" value="Glyco_hydro38C2"/>
    <property type="match status" value="1"/>
</dbReference>